<gene>
    <name evidence="1" type="ORF">PSON_ATCC_30995.1.T0080470</name>
</gene>
<dbReference type="GO" id="GO:0016314">
    <property type="term" value="F:phosphatidylinositol-3,4,5-trisphosphate 3-phosphatase activity"/>
    <property type="evidence" value="ECO:0007669"/>
    <property type="project" value="TreeGrafter"/>
</dbReference>
<dbReference type="InterPro" id="IPR051281">
    <property type="entry name" value="Dual-spec_lipid-protein_phosph"/>
</dbReference>
<sequence>MMAVQYKAGKGRTGTMISCYLLFSKQYDSSKDALKYYATIRTQIKKEQQYLVKKC</sequence>
<dbReference type="OrthoDB" id="16692at2759"/>
<dbReference type="PANTHER" id="PTHR12305">
    <property type="entry name" value="PHOSPHATASE WITH HOMOLOGY TO TENSIN"/>
    <property type="match status" value="1"/>
</dbReference>
<keyword evidence="2" id="KW-1185">Reference proteome</keyword>
<comment type="caution">
    <text evidence="1">The sequence shown here is derived from an EMBL/GenBank/DDBJ whole genome shotgun (WGS) entry which is preliminary data.</text>
</comment>
<accession>A0A8S1KUX2</accession>
<evidence type="ECO:0000313" key="2">
    <source>
        <dbReference type="Proteomes" id="UP000692954"/>
    </source>
</evidence>
<evidence type="ECO:0000313" key="1">
    <source>
        <dbReference type="EMBL" id="CAD8054784.1"/>
    </source>
</evidence>
<proteinExistence type="predicted"/>
<reference evidence="1" key="1">
    <citation type="submission" date="2021-01" db="EMBL/GenBank/DDBJ databases">
        <authorList>
            <consortium name="Genoscope - CEA"/>
            <person name="William W."/>
        </authorList>
    </citation>
    <scope>NUCLEOTIDE SEQUENCE</scope>
</reference>
<dbReference type="GO" id="GO:0005829">
    <property type="term" value="C:cytosol"/>
    <property type="evidence" value="ECO:0007669"/>
    <property type="project" value="TreeGrafter"/>
</dbReference>
<organism evidence="1 2">
    <name type="scientific">Paramecium sonneborni</name>
    <dbReference type="NCBI Taxonomy" id="65129"/>
    <lineage>
        <taxon>Eukaryota</taxon>
        <taxon>Sar</taxon>
        <taxon>Alveolata</taxon>
        <taxon>Ciliophora</taxon>
        <taxon>Intramacronucleata</taxon>
        <taxon>Oligohymenophorea</taxon>
        <taxon>Peniculida</taxon>
        <taxon>Parameciidae</taxon>
        <taxon>Paramecium</taxon>
    </lineage>
</organism>
<dbReference type="PANTHER" id="PTHR12305:SF60">
    <property type="entry name" value="PHOSPHATIDYLINOSITOL 3,4,5-TRISPHOSPHATE 3-PHOSPHATASE TPTE2-RELATED"/>
    <property type="match status" value="1"/>
</dbReference>
<dbReference type="Proteomes" id="UP000692954">
    <property type="component" value="Unassembled WGS sequence"/>
</dbReference>
<dbReference type="EMBL" id="CAJJDN010000008">
    <property type="protein sequence ID" value="CAD8054784.1"/>
    <property type="molecule type" value="Genomic_DNA"/>
</dbReference>
<protein>
    <submittedName>
        <fullName evidence="1">Uncharacterized protein</fullName>
    </submittedName>
</protein>
<name>A0A8S1KUX2_9CILI</name>
<dbReference type="AlphaFoldDB" id="A0A8S1KUX2"/>